<dbReference type="PANTHER" id="PTHR35011">
    <property type="entry name" value="2,3-DIKETO-L-GULONATE TRAP TRANSPORTER SMALL PERMEASE PROTEIN YIAM"/>
    <property type="match status" value="1"/>
</dbReference>
<dbReference type="InterPro" id="IPR007387">
    <property type="entry name" value="TRAP_DctQ"/>
</dbReference>
<evidence type="ECO:0000256" key="5">
    <source>
        <dbReference type="ARBA" id="ARBA00022692"/>
    </source>
</evidence>
<evidence type="ECO:0000259" key="10">
    <source>
        <dbReference type="Pfam" id="PF04290"/>
    </source>
</evidence>
<evidence type="ECO:0000256" key="1">
    <source>
        <dbReference type="ARBA" id="ARBA00004429"/>
    </source>
</evidence>
<reference evidence="11 12" key="1">
    <citation type="submission" date="2020-08" db="EMBL/GenBank/DDBJ databases">
        <title>Genomic Encyclopedia of Type Strains, Phase III (KMG-III): the genomes of soil and plant-associated and newly described type strains.</title>
        <authorList>
            <person name="Whitman W."/>
        </authorList>
    </citation>
    <scope>NUCLEOTIDE SEQUENCE [LARGE SCALE GENOMIC DNA]</scope>
    <source>
        <strain evidence="11 12">CECT 7753</strain>
    </source>
</reference>
<feature type="transmembrane region" description="Helical" evidence="9">
    <location>
        <begin position="89"/>
        <end position="112"/>
    </location>
</feature>
<evidence type="ECO:0000256" key="8">
    <source>
        <dbReference type="ARBA" id="ARBA00038436"/>
    </source>
</evidence>
<comment type="subunit">
    <text evidence="9">The complex comprises the extracytoplasmic solute receptor protein and the two transmembrane proteins.</text>
</comment>
<proteinExistence type="inferred from homology"/>
<dbReference type="GO" id="GO:0022857">
    <property type="term" value="F:transmembrane transporter activity"/>
    <property type="evidence" value="ECO:0007669"/>
    <property type="project" value="UniProtKB-UniRule"/>
</dbReference>
<comment type="caution">
    <text evidence="11">The sequence shown here is derived from an EMBL/GenBank/DDBJ whole genome shotgun (WGS) entry which is preliminary data.</text>
</comment>
<evidence type="ECO:0000256" key="6">
    <source>
        <dbReference type="ARBA" id="ARBA00022989"/>
    </source>
</evidence>
<keyword evidence="2 9" id="KW-0813">Transport</keyword>
<feature type="domain" description="Tripartite ATP-independent periplasmic transporters DctQ component" evidence="10">
    <location>
        <begin position="28"/>
        <end position="159"/>
    </location>
</feature>
<keyword evidence="4 9" id="KW-0997">Cell inner membrane</keyword>
<dbReference type="PANTHER" id="PTHR35011:SF4">
    <property type="entry name" value="SLL1102 PROTEIN"/>
    <property type="match status" value="1"/>
</dbReference>
<dbReference type="InterPro" id="IPR055348">
    <property type="entry name" value="DctQ"/>
</dbReference>
<keyword evidence="5 9" id="KW-0812">Transmembrane</keyword>
<dbReference type="GO" id="GO:0005886">
    <property type="term" value="C:plasma membrane"/>
    <property type="evidence" value="ECO:0007669"/>
    <property type="project" value="UniProtKB-SubCell"/>
</dbReference>
<evidence type="ECO:0000256" key="7">
    <source>
        <dbReference type="ARBA" id="ARBA00023136"/>
    </source>
</evidence>
<feature type="transmembrane region" description="Helical" evidence="9">
    <location>
        <begin position="51"/>
        <end position="68"/>
    </location>
</feature>
<accession>A0A7W5E8I0</accession>
<name>A0A7W5E8I0_9BURK</name>
<evidence type="ECO:0000313" key="12">
    <source>
        <dbReference type="Proteomes" id="UP000584325"/>
    </source>
</evidence>
<evidence type="ECO:0000256" key="9">
    <source>
        <dbReference type="RuleBase" id="RU369079"/>
    </source>
</evidence>
<comment type="subcellular location">
    <subcellularLocation>
        <location evidence="1 9">Cell inner membrane</location>
        <topology evidence="1 9">Multi-pass membrane protein</topology>
    </subcellularLocation>
</comment>
<sequence>MLMAISRAIDGLNDRIAAVVAWGLLAAVLVCAANALIRYSLNASSNAWLEIQWYLFAAVFMLAAPHTLRRDEHVRIDVIVGRFPRRTQVWIDLFGFFLFLLPICCVILYYGIPFGMESLRSAEMSSNSGGLIVWPAKILVPLGFALMILQGLSEIIKRIEYLRGRLDESAFTKQAPTPQQEIEAIKQANRID</sequence>
<keyword evidence="6 9" id="KW-1133">Transmembrane helix</keyword>
<evidence type="ECO:0000256" key="4">
    <source>
        <dbReference type="ARBA" id="ARBA00022519"/>
    </source>
</evidence>
<keyword evidence="3" id="KW-1003">Cell membrane</keyword>
<dbReference type="Proteomes" id="UP000584325">
    <property type="component" value="Unassembled WGS sequence"/>
</dbReference>
<dbReference type="Pfam" id="PF04290">
    <property type="entry name" value="DctQ"/>
    <property type="match status" value="1"/>
</dbReference>
<organism evidence="11 12">
    <name type="scientific">Pseudoduganella umbonata</name>
    <dbReference type="NCBI Taxonomy" id="864828"/>
    <lineage>
        <taxon>Bacteria</taxon>
        <taxon>Pseudomonadati</taxon>
        <taxon>Pseudomonadota</taxon>
        <taxon>Betaproteobacteria</taxon>
        <taxon>Burkholderiales</taxon>
        <taxon>Oxalobacteraceae</taxon>
        <taxon>Telluria group</taxon>
        <taxon>Pseudoduganella</taxon>
    </lineage>
</organism>
<evidence type="ECO:0000256" key="3">
    <source>
        <dbReference type="ARBA" id="ARBA00022475"/>
    </source>
</evidence>
<feature type="transmembrane region" description="Helical" evidence="9">
    <location>
        <begin position="132"/>
        <end position="153"/>
    </location>
</feature>
<feature type="transmembrane region" description="Helical" evidence="9">
    <location>
        <begin position="16"/>
        <end position="39"/>
    </location>
</feature>
<evidence type="ECO:0000313" key="11">
    <source>
        <dbReference type="EMBL" id="MBB3220637.1"/>
    </source>
</evidence>
<comment type="similarity">
    <text evidence="8 9">Belongs to the TRAP transporter small permease family.</text>
</comment>
<dbReference type="EMBL" id="JACHXS010000002">
    <property type="protein sequence ID" value="MBB3220637.1"/>
    <property type="molecule type" value="Genomic_DNA"/>
</dbReference>
<dbReference type="AlphaFoldDB" id="A0A7W5E8I0"/>
<protein>
    <recommendedName>
        <fullName evidence="9">TRAP transporter small permease protein</fullName>
    </recommendedName>
</protein>
<comment type="function">
    <text evidence="9">Part of the tripartite ATP-independent periplasmic (TRAP) transport system.</text>
</comment>
<keyword evidence="7 9" id="KW-0472">Membrane</keyword>
<evidence type="ECO:0000256" key="2">
    <source>
        <dbReference type="ARBA" id="ARBA00022448"/>
    </source>
</evidence>
<gene>
    <name evidence="11" type="ORF">FHS02_001436</name>
</gene>